<dbReference type="InterPro" id="IPR006094">
    <property type="entry name" value="Oxid_FAD_bind_N"/>
</dbReference>
<dbReference type="SUPFAM" id="SSF55103">
    <property type="entry name" value="FAD-linked oxidases, C-terminal domain"/>
    <property type="match status" value="1"/>
</dbReference>
<dbReference type="RefSeq" id="WP_197012981.1">
    <property type="nucleotide sequence ID" value="NZ_BAABES010000016.1"/>
</dbReference>
<evidence type="ECO:0000256" key="2">
    <source>
        <dbReference type="ARBA" id="ARBA00022827"/>
    </source>
</evidence>
<protein>
    <submittedName>
        <fullName evidence="5">FAD/FMN-containing dehydrogenase</fullName>
    </submittedName>
</protein>
<evidence type="ECO:0000313" key="5">
    <source>
        <dbReference type="EMBL" id="MBG6090531.1"/>
    </source>
</evidence>
<dbReference type="GO" id="GO:1903457">
    <property type="term" value="P:lactate catabolic process"/>
    <property type="evidence" value="ECO:0007669"/>
    <property type="project" value="TreeGrafter"/>
</dbReference>
<dbReference type="GO" id="GO:0008720">
    <property type="term" value="F:D-lactate dehydrogenase (NAD+) activity"/>
    <property type="evidence" value="ECO:0007669"/>
    <property type="project" value="TreeGrafter"/>
</dbReference>
<dbReference type="InterPro" id="IPR016166">
    <property type="entry name" value="FAD-bd_PCMH"/>
</dbReference>
<dbReference type="PANTHER" id="PTHR11748">
    <property type="entry name" value="D-LACTATE DEHYDROGENASE"/>
    <property type="match status" value="1"/>
</dbReference>
<dbReference type="InterPro" id="IPR036318">
    <property type="entry name" value="FAD-bd_PCMH-like_sf"/>
</dbReference>
<dbReference type="InterPro" id="IPR016169">
    <property type="entry name" value="FAD-bd_PCMH_sub2"/>
</dbReference>
<dbReference type="Pfam" id="PF01565">
    <property type="entry name" value="FAD_binding_4"/>
    <property type="match status" value="1"/>
</dbReference>
<name>A0A931GPE3_9ACTN</name>
<dbReference type="SUPFAM" id="SSF56176">
    <property type="entry name" value="FAD-binding/transporter-associated domain-like"/>
    <property type="match status" value="1"/>
</dbReference>
<accession>A0A931GPE3</accession>
<dbReference type="AlphaFoldDB" id="A0A931GPE3"/>
<dbReference type="Gene3D" id="3.30.465.10">
    <property type="match status" value="1"/>
</dbReference>
<reference evidence="5" key="1">
    <citation type="submission" date="2020-11" db="EMBL/GenBank/DDBJ databases">
        <title>Sequencing the genomes of 1000 actinobacteria strains.</title>
        <authorList>
            <person name="Klenk H.-P."/>
        </authorList>
    </citation>
    <scope>NUCLEOTIDE SEQUENCE</scope>
    <source>
        <strain evidence="5">DSM 43175</strain>
    </source>
</reference>
<evidence type="ECO:0000256" key="3">
    <source>
        <dbReference type="SAM" id="MobiDB-lite"/>
    </source>
</evidence>
<sequence length="461" mass="49822">MTHLQEFVDLLGADRVLPAGPKVTGYLRDFSWYSPILENALADTTVDAVMRPRSLDDLTAVVALAAERRIPLTIRGAGTGNYGQSLPLRQGIVVDIKDIAGVLEIGAGRIAVLPGTLMQDAEAAAQETGQEMAVMPSTYRVATASGFICGGSGGLGGAANGDLWDGNILAVEMLTVEEKPRLIRLEGGDVRPVLHTYGTIGVVTRVEMRLVPARDHRAMYAVFADFQDAAGFAYDLTASDVRLRLCSLHQAPIGSMLKPLAGAYDPADHVLLLWADAAHVAKVGAMARRYGGRLEPDWPAKTHITQFPFSHTILWSRKADPGSSWLQCEYSDDRERFLGQTASVSERYPGVFLQHIEFIESAGRIRPLGIPPLVGLPDHEAALEELMAYCAGLGITLLNPHSYIVEEGGFVGDTAQVATLKQTSDPYHILNPGKLGEGFFTSRGPTPPSLRTRTRSKEKRA</sequence>
<dbReference type="Proteomes" id="UP000614047">
    <property type="component" value="Unassembled WGS sequence"/>
</dbReference>
<evidence type="ECO:0000313" key="6">
    <source>
        <dbReference type="Proteomes" id="UP000614047"/>
    </source>
</evidence>
<dbReference type="GO" id="GO:0071949">
    <property type="term" value="F:FAD binding"/>
    <property type="evidence" value="ECO:0007669"/>
    <property type="project" value="InterPro"/>
</dbReference>
<organism evidence="5 6">
    <name type="scientific">Actinomadura viridis</name>
    <dbReference type="NCBI Taxonomy" id="58110"/>
    <lineage>
        <taxon>Bacteria</taxon>
        <taxon>Bacillati</taxon>
        <taxon>Actinomycetota</taxon>
        <taxon>Actinomycetes</taxon>
        <taxon>Streptosporangiales</taxon>
        <taxon>Thermomonosporaceae</taxon>
        <taxon>Actinomadura</taxon>
    </lineage>
</organism>
<feature type="compositionally biased region" description="Basic residues" evidence="3">
    <location>
        <begin position="452"/>
        <end position="461"/>
    </location>
</feature>
<dbReference type="PROSITE" id="PS51387">
    <property type="entry name" value="FAD_PCMH"/>
    <property type="match status" value="1"/>
</dbReference>
<keyword evidence="1" id="KW-0285">Flavoprotein</keyword>
<dbReference type="PANTHER" id="PTHR11748:SF119">
    <property type="entry name" value="D-2-HYDROXYGLUTARATE DEHYDROGENASE"/>
    <property type="match status" value="1"/>
</dbReference>
<feature type="region of interest" description="Disordered" evidence="3">
    <location>
        <begin position="435"/>
        <end position="461"/>
    </location>
</feature>
<feature type="domain" description="FAD-binding PCMH-type" evidence="4">
    <location>
        <begin position="41"/>
        <end position="213"/>
    </location>
</feature>
<keyword evidence="6" id="KW-1185">Reference proteome</keyword>
<dbReference type="GO" id="GO:0004458">
    <property type="term" value="F:D-lactate dehydrogenase (cytochrome) activity"/>
    <property type="evidence" value="ECO:0007669"/>
    <property type="project" value="TreeGrafter"/>
</dbReference>
<proteinExistence type="predicted"/>
<dbReference type="EMBL" id="JADOUA010000001">
    <property type="protein sequence ID" value="MBG6090531.1"/>
    <property type="molecule type" value="Genomic_DNA"/>
</dbReference>
<gene>
    <name evidence="5" type="ORF">IW256_004644</name>
</gene>
<evidence type="ECO:0000256" key="1">
    <source>
        <dbReference type="ARBA" id="ARBA00022630"/>
    </source>
</evidence>
<evidence type="ECO:0000259" key="4">
    <source>
        <dbReference type="PROSITE" id="PS51387"/>
    </source>
</evidence>
<comment type="caution">
    <text evidence="5">The sequence shown here is derived from an EMBL/GenBank/DDBJ whole genome shotgun (WGS) entry which is preliminary data.</text>
</comment>
<keyword evidence="2" id="KW-0274">FAD</keyword>
<dbReference type="InterPro" id="IPR016164">
    <property type="entry name" value="FAD-linked_Oxase-like_C"/>
</dbReference>